<proteinExistence type="inferred from homology"/>
<dbReference type="PANTHER" id="PTHR21107:SF2">
    <property type="entry name" value="CYTOCHROME C OXIDASE ASSEMBLY PROTEIN COX19"/>
    <property type="match status" value="1"/>
</dbReference>
<comment type="similarity">
    <text evidence="4">Belongs to the COX19 family.</text>
</comment>
<evidence type="ECO:0000313" key="6">
    <source>
        <dbReference type="Proteomes" id="UP000095285"/>
    </source>
</evidence>
<dbReference type="WBParaSite" id="EN70_4300">
    <property type="protein sequence ID" value="EN70_4300"/>
    <property type="gene ID" value="EN70_4300"/>
</dbReference>
<dbReference type="PANTHER" id="PTHR21107">
    <property type="entry name" value="CYTOCHROME C OXIDASE ASSEMBLY PROTEIN COX19"/>
    <property type="match status" value="1"/>
</dbReference>
<keyword evidence="6" id="KW-1185">Reference proteome</keyword>
<dbReference type="STRING" id="7209.A0A1I7VMY5"/>
<dbReference type="eggNOG" id="KOG3477">
    <property type="taxonomic scope" value="Eukaryota"/>
</dbReference>
<evidence type="ECO:0000256" key="4">
    <source>
        <dbReference type="ARBA" id="ARBA00038223"/>
    </source>
</evidence>
<dbReference type="PROSITE" id="PS51808">
    <property type="entry name" value="CHCH"/>
    <property type="match status" value="1"/>
</dbReference>
<dbReference type="Proteomes" id="UP000095285">
    <property type="component" value="Unassembled WGS sequence"/>
</dbReference>
<evidence type="ECO:0000256" key="2">
    <source>
        <dbReference type="ARBA" id="ARBA00022490"/>
    </source>
</evidence>
<evidence type="ECO:0000313" key="7">
    <source>
        <dbReference type="WBParaSite" id="EN70_4300"/>
    </source>
</evidence>
<dbReference type="AlphaFoldDB" id="A0A1I7VMY5"/>
<dbReference type="InterPro" id="IPR051383">
    <property type="entry name" value="COX19"/>
</dbReference>
<reference evidence="7" key="2">
    <citation type="submission" date="2016-11" db="UniProtKB">
        <authorList>
            <consortium name="WormBaseParasite"/>
        </authorList>
    </citation>
    <scope>IDENTIFICATION</scope>
</reference>
<dbReference type="InterPro" id="IPR010625">
    <property type="entry name" value="CHCH"/>
</dbReference>
<organism evidence="6 7">
    <name type="scientific">Loa loa</name>
    <name type="common">Eye worm</name>
    <name type="synonym">Filaria loa</name>
    <dbReference type="NCBI Taxonomy" id="7209"/>
    <lineage>
        <taxon>Eukaryota</taxon>
        <taxon>Metazoa</taxon>
        <taxon>Ecdysozoa</taxon>
        <taxon>Nematoda</taxon>
        <taxon>Chromadorea</taxon>
        <taxon>Rhabditida</taxon>
        <taxon>Spirurina</taxon>
        <taxon>Spiruromorpha</taxon>
        <taxon>Filarioidea</taxon>
        <taxon>Onchocercidae</taxon>
        <taxon>Loa</taxon>
    </lineage>
</organism>
<keyword evidence="3" id="KW-1015">Disulfide bond</keyword>
<dbReference type="GO" id="GO:0033617">
    <property type="term" value="P:mitochondrial respiratory chain complex IV assembly"/>
    <property type="evidence" value="ECO:0007669"/>
    <property type="project" value="TreeGrafter"/>
</dbReference>
<evidence type="ECO:0000256" key="1">
    <source>
        <dbReference type="ARBA" id="ARBA00004496"/>
    </source>
</evidence>
<name>A0A1I7VMY5_LOALO</name>
<protein>
    <submittedName>
        <fullName evidence="7">CHCH domain-containing protein</fullName>
    </submittedName>
</protein>
<dbReference type="GO" id="GO:0005758">
    <property type="term" value="C:mitochondrial intermembrane space"/>
    <property type="evidence" value="ECO:0007669"/>
    <property type="project" value="TreeGrafter"/>
</dbReference>
<evidence type="ECO:0000256" key="3">
    <source>
        <dbReference type="ARBA" id="ARBA00023157"/>
    </source>
</evidence>
<evidence type="ECO:0000259" key="5">
    <source>
        <dbReference type="Pfam" id="PF06747"/>
    </source>
</evidence>
<feature type="domain" description="CHCH" evidence="5">
    <location>
        <begin position="75"/>
        <end position="107"/>
    </location>
</feature>
<reference evidence="6" key="1">
    <citation type="submission" date="2012-04" db="EMBL/GenBank/DDBJ databases">
        <title>The Genome Sequence of Loa loa.</title>
        <authorList>
            <consortium name="The Broad Institute Genome Sequencing Platform"/>
            <consortium name="Broad Institute Genome Sequencing Center for Infectious Disease"/>
            <person name="Nutman T.B."/>
            <person name="Fink D.L."/>
            <person name="Russ C."/>
            <person name="Young S."/>
            <person name="Zeng Q."/>
            <person name="Gargeya S."/>
            <person name="Alvarado L."/>
            <person name="Berlin A."/>
            <person name="Chapman S.B."/>
            <person name="Chen Z."/>
            <person name="Freedman E."/>
            <person name="Gellesch M."/>
            <person name="Goldberg J."/>
            <person name="Griggs A."/>
            <person name="Gujja S."/>
            <person name="Heilman E.R."/>
            <person name="Heiman D."/>
            <person name="Howarth C."/>
            <person name="Mehta T."/>
            <person name="Neiman D."/>
            <person name="Pearson M."/>
            <person name="Roberts A."/>
            <person name="Saif S."/>
            <person name="Shea T."/>
            <person name="Shenoy N."/>
            <person name="Sisk P."/>
            <person name="Stolte C."/>
            <person name="Sykes S."/>
            <person name="White J."/>
            <person name="Yandava C."/>
            <person name="Haas B."/>
            <person name="Henn M.R."/>
            <person name="Nusbaum C."/>
            <person name="Birren B."/>
        </authorList>
    </citation>
    <scope>NUCLEOTIDE SEQUENCE [LARGE SCALE GENOMIC DNA]</scope>
</reference>
<dbReference type="Pfam" id="PF06747">
    <property type="entry name" value="CHCH"/>
    <property type="match status" value="1"/>
</dbReference>
<comment type="subcellular location">
    <subcellularLocation>
        <location evidence="1">Cytoplasm</location>
    </subcellularLocation>
</comment>
<keyword evidence="2" id="KW-0963">Cytoplasm</keyword>
<sequence length="129" mass="14894">MLPVGFLSGMSACVVYENWKKRQPSKAMPIQSLGRFERMMESMEGSMMRMSLPRKTPTPTPPVKGSFPLDHEGQCRYEMLKYMLCLNEHEQKIGECRDSAKVYLKCRIDNGLMQQEEWKYLGFSGEKGT</sequence>
<accession>A0A1I7VMY5</accession>